<name>A0A8S5U5D1_9CAUD</name>
<evidence type="ECO:0000313" key="1">
    <source>
        <dbReference type="EMBL" id="DAF89688.1"/>
    </source>
</evidence>
<reference evidence="1" key="1">
    <citation type="journal article" date="2021" name="Proc. Natl. Acad. Sci. U.S.A.">
        <title>A Catalog of Tens of Thousands of Viruses from Human Metagenomes Reveals Hidden Associations with Chronic Diseases.</title>
        <authorList>
            <person name="Tisza M.J."/>
            <person name="Buck C.B."/>
        </authorList>
    </citation>
    <scope>NUCLEOTIDE SEQUENCE</scope>
    <source>
        <strain evidence="1">CtCS019</strain>
    </source>
</reference>
<sequence>MFLEHIANVVCFIEYTKYFWENLPKKFTW</sequence>
<accession>A0A8S5U5D1</accession>
<organism evidence="1">
    <name type="scientific">Siphoviridae sp. ctCS019</name>
    <dbReference type="NCBI Taxonomy" id="2825378"/>
    <lineage>
        <taxon>Viruses</taxon>
        <taxon>Duplodnaviria</taxon>
        <taxon>Heunggongvirae</taxon>
        <taxon>Uroviricota</taxon>
        <taxon>Caudoviricetes</taxon>
    </lineage>
</organism>
<dbReference type="EMBL" id="BK016015">
    <property type="protein sequence ID" value="DAF89688.1"/>
    <property type="molecule type" value="Genomic_DNA"/>
</dbReference>
<protein>
    <submittedName>
        <fullName evidence="1">Uncharacterized protein</fullName>
    </submittedName>
</protein>
<proteinExistence type="predicted"/>